<evidence type="ECO:0000313" key="1">
    <source>
        <dbReference type="EMBL" id="RHG17856.1"/>
    </source>
</evidence>
<protein>
    <submittedName>
        <fullName evidence="1">Methionyl-tRNA formyltransferase</fullName>
    </submittedName>
</protein>
<accession>A0A414SF79</accession>
<sequence length="78" mass="9267">MAQIDLETIKHIDKDRNSIHAKVHTTYTVFEVDGEKYFQLDTYGKSEREMPEKISQTIQFDRESAKFIVELLKKEFNL</sequence>
<dbReference type="GO" id="GO:0016740">
    <property type="term" value="F:transferase activity"/>
    <property type="evidence" value="ECO:0007669"/>
    <property type="project" value="UniProtKB-KW"/>
</dbReference>
<evidence type="ECO:0000313" key="2">
    <source>
        <dbReference type="Proteomes" id="UP000284220"/>
    </source>
</evidence>
<organism evidence="1 2">
    <name type="scientific">Blautia obeum</name>
    <dbReference type="NCBI Taxonomy" id="40520"/>
    <lineage>
        <taxon>Bacteria</taxon>
        <taxon>Bacillati</taxon>
        <taxon>Bacillota</taxon>
        <taxon>Clostridia</taxon>
        <taxon>Lachnospirales</taxon>
        <taxon>Lachnospiraceae</taxon>
        <taxon>Blautia</taxon>
    </lineage>
</organism>
<keyword evidence="1" id="KW-0808">Transferase</keyword>
<dbReference type="Proteomes" id="UP000284220">
    <property type="component" value="Unassembled WGS sequence"/>
</dbReference>
<proteinExistence type="predicted"/>
<dbReference type="EMBL" id="QRHZ01000003">
    <property type="protein sequence ID" value="RHG17856.1"/>
    <property type="molecule type" value="Genomic_DNA"/>
</dbReference>
<name>A0A414SF79_9FIRM</name>
<comment type="caution">
    <text evidence="1">The sequence shown here is derived from an EMBL/GenBank/DDBJ whole genome shotgun (WGS) entry which is preliminary data.</text>
</comment>
<reference evidence="1 2" key="1">
    <citation type="submission" date="2018-08" db="EMBL/GenBank/DDBJ databases">
        <title>A genome reference for cultivated species of the human gut microbiota.</title>
        <authorList>
            <person name="Zou Y."/>
            <person name="Xue W."/>
            <person name="Luo G."/>
        </authorList>
    </citation>
    <scope>NUCLEOTIDE SEQUENCE [LARGE SCALE GENOMIC DNA]</scope>
    <source>
        <strain evidence="1 2">AM22-9LB</strain>
    </source>
</reference>
<dbReference type="AlphaFoldDB" id="A0A414SF79"/>
<gene>
    <name evidence="1" type="ORF">DW272_07455</name>
</gene>
<dbReference type="RefSeq" id="WP_118197714.1">
    <property type="nucleotide sequence ID" value="NZ_QRHZ01000003.1"/>
</dbReference>